<evidence type="ECO:0000256" key="2">
    <source>
        <dbReference type="PROSITE-ProRule" id="PRU00169"/>
    </source>
</evidence>
<gene>
    <name evidence="4" type="ORF">SAMN02745191_0994</name>
</gene>
<dbReference type="STRING" id="118967.SAMN02745191_0994"/>
<dbReference type="PANTHER" id="PTHR44591">
    <property type="entry name" value="STRESS RESPONSE REGULATOR PROTEIN 1"/>
    <property type="match status" value="1"/>
</dbReference>
<accession>A0A1T4LPG6</accession>
<dbReference type="RefSeq" id="WP_078711418.1">
    <property type="nucleotide sequence ID" value="NZ_FUWY01000002.1"/>
</dbReference>
<name>A0A1T4LPG6_9FIRM</name>
<dbReference type="SMART" id="SM00448">
    <property type="entry name" value="REC"/>
    <property type="match status" value="1"/>
</dbReference>
<evidence type="ECO:0000313" key="4">
    <source>
        <dbReference type="EMBL" id="SJZ56622.1"/>
    </source>
</evidence>
<dbReference type="AlphaFoldDB" id="A0A1T4LPG6"/>
<dbReference type="InterPro" id="IPR011006">
    <property type="entry name" value="CheY-like_superfamily"/>
</dbReference>
<keyword evidence="5" id="KW-1185">Reference proteome</keyword>
<dbReference type="OrthoDB" id="1490554at2"/>
<dbReference type="GO" id="GO:0000160">
    <property type="term" value="P:phosphorelay signal transduction system"/>
    <property type="evidence" value="ECO:0007669"/>
    <property type="project" value="InterPro"/>
</dbReference>
<dbReference type="PANTHER" id="PTHR44591:SF3">
    <property type="entry name" value="RESPONSE REGULATORY DOMAIN-CONTAINING PROTEIN"/>
    <property type="match status" value="1"/>
</dbReference>
<dbReference type="Gene3D" id="1.10.10.10">
    <property type="entry name" value="Winged helix-like DNA-binding domain superfamily/Winged helix DNA-binding domain"/>
    <property type="match status" value="1"/>
</dbReference>
<protein>
    <submittedName>
        <fullName evidence="4">Two-component response regulator, SAPR family, consists of REC, wHTH and BTAD domains</fullName>
    </submittedName>
</protein>
<evidence type="ECO:0000313" key="5">
    <source>
        <dbReference type="Proteomes" id="UP000243297"/>
    </source>
</evidence>
<dbReference type="Pfam" id="PF00072">
    <property type="entry name" value="Response_reg"/>
    <property type="match status" value="1"/>
</dbReference>
<dbReference type="InterPro" id="IPR050595">
    <property type="entry name" value="Bact_response_regulator"/>
</dbReference>
<keyword evidence="1 2" id="KW-0597">Phosphoprotein</keyword>
<reference evidence="5" key="1">
    <citation type="submission" date="2017-02" db="EMBL/GenBank/DDBJ databases">
        <authorList>
            <person name="Varghese N."/>
            <person name="Submissions S."/>
        </authorList>
    </citation>
    <scope>NUCLEOTIDE SEQUENCE [LARGE SCALE GENOMIC DNA]</scope>
    <source>
        <strain evidence="5">ATCC 25662</strain>
    </source>
</reference>
<dbReference type="SUPFAM" id="SSF52172">
    <property type="entry name" value="CheY-like"/>
    <property type="match status" value="1"/>
</dbReference>
<evidence type="ECO:0000256" key="1">
    <source>
        <dbReference type="ARBA" id="ARBA00022553"/>
    </source>
</evidence>
<feature type="domain" description="Response regulatory" evidence="3">
    <location>
        <begin position="2"/>
        <end position="116"/>
    </location>
</feature>
<feature type="modified residue" description="4-aspartylphosphate" evidence="2">
    <location>
        <position position="53"/>
    </location>
</feature>
<dbReference type="InterPro" id="IPR036388">
    <property type="entry name" value="WH-like_DNA-bd_sf"/>
</dbReference>
<dbReference type="InterPro" id="IPR001789">
    <property type="entry name" value="Sig_transdc_resp-reg_receiver"/>
</dbReference>
<proteinExistence type="predicted"/>
<dbReference type="PROSITE" id="PS50110">
    <property type="entry name" value="RESPONSE_REGULATORY"/>
    <property type="match status" value="1"/>
</dbReference>
<sequence length="267" mass="30503">MSVIAVDDERIALQLLITSIQEVLPNVKVNGFSTGEEALSFAICSTCELAFLDIDMGDVDGIELAKQLKKLNPKVNIIFVTAYRQYAVDALTLHSSGYILKPITTEKIEWELENLRHPIDLFCNHELWFQCFGNFEVFINGIPMKFTYSKTKELLAYLIDRKGAACTNGEIIATLWEDIDCARKRNSYLRDLKSDLWRTFSEFGITDVICKKRGTISIIPSKIACDYYNWMNGELHAINSYKGEYMSQYSWGEFTLGGIEMTKPHCR</sequence>
<dbReference type="EMBL" id="FUWY01000002">
    <property type="protein sequence ID" value="SJZ56622.1"/>
    <property type="molecule type" value="Genomic_DNA"/>
</dbReference>
<dbReference type="Gene3D" id="3.40.50.2300">
    <property type="match status" value="1"/>
</dbReference>
<dbReference type="Proteomes" id="UP000243297">
    <property type="component" value="Unassembled WGS sequence"/>
</dbReference>
<organism evidence="4 5">
    <name type="scientific">Anaerorhabdus furcosa</name>
    <dbReference type="NCBI Taxonomy" id="118967"/>
    <lineage>
        <taxon>Bacteria</taxon>
        <taxon>Bacillati</taxon>
        <taxon>Bacillota</taxon>
        <taxon>Erysipelotrichia</taxon>
        <taxon>Erysipelotrichales</taxon>
        <taxon>Erysipelotrichaceae</taxon>
        <taxon>Anaerorhabdus</taxon>
    </lineage>
</organism>
<evidence type="ECO:0000259" key="3">
    <source>
        <dbReference type="PROSITE" id="PS50110"/>
    </source>
</evidence>